<name>A0A098LQB8_9FLAO</name>
<proteinExistence type="inferred from homology"/>
<protein>
    <submittedName>
        <fullName evidence="4">S1 RNA binding domain</fullName>
    </submittedName>
</protein>
<gene>
    <name evidence="4" type="ORF">JCM19538_3167</name>
</gene>
<evidence type="ECO:0000259" key="2">
    <source>
        <dbReference type="Pfam" id="PF13509"/>
    </source>
</evidence>
<dbReference type="AlphaFoldDB" id="A0A098LQB8"/>
<reference evidence="5" key="1">
    <citation type="journal article" date="2014" name="Genome Announc.">
        <title>Draft Genome Sequence of Marine Flavobacterium Jejuia pallidilutea Strain 11shimoA1 and Pigmentation Mutants.</title>
        <authorList>
            <person name="Takatani N."/>
            <person name="Nakanishi M."/>
            <person name="Meirelles P."/>
            <person name="Mino S."/>
            <person name="Suda W."/>
            <person name="Oshima K."/>
            <person name="Hattori M."/>
            <person name="Ohkuma M."/>
            <person name="Hosokawa M."/>
            <person name="Miyashita K."/>
            <person name="Thompson F.L."/>
            <person name="Niwa A."/>
            <person name="Sawabe T."/>
            <person name="Sawabe T."/>
        </authorList>
    </citation>
    <scope>NUCLEOTIDE SEQUENCE [LARGE SCALE GENOMIC DNA]</scope>
    <source>
        <strain evidence="5">JCM 19538</strain>
    </source>
</reference>
<evidence type="ECO:0000259" key="3">
    <source>
        <dbReference type="Pfam" id="PF17783"/>
    </source>
</evidence>
<dbReference type="InterPro" id="IPR014464">
    <property type="entry name" value="CvfB_fam"/>
</dbReference>
<dbReference type="Proteomes" id="UP000030184">
    <property type="component" value="Unassembled WGS sequence"/>
</dbReference>
<dbReference type="Pfam" id="PF17783">
    <property type="entry name" value="WHD_CvfB"/>
    <property type="match status" value="1"/>
</dbReference>
<dbReference type="Pfam" id="PF13509">
    <property type="entry name" value="S1_2"/>
    <property type="match status" value="1"/>
</dbReference>
<comment type="similarity">
    <text evidence="1">Belongs to the CvfB family.</text>
</comment>
<organism evidence="4 5">
    <name type="scientific">Jejuia pallidilutea</name>
    <dbReference type="NCBI Taxonomy" id="504487"/>
    <lineage>
        <taxon>Bacteria</taxon>
        <taxon>Pseudomonadati</taxon>
        <taxon>Bacteroidota</taxon>
        <taxon>Flavobacteriia</taxon>
        <taxon>Flavobacteriales</taxon>
        <taxon>Flavobacteriaceae</taxon>
        <taxon>Jejuia</taxon>
    </lineage>
</organism>
<dbReference type="EMBL" id="BBNY01000003">
    <property type="protein sequence ID" value="GAL88654.1"/>
    <property type="molecule type" value="Genomic_DNA"/>
</dbReference>
<dbReference type="PANTHER" id="PTHR37296:SF1">
    <property type="entry name" value="CONSERVED VIRULENCE FACTOR B"/>
    <property type="match status" value="1"/>
</dbReference>
<evidence type="ECO:0000313" key="5">
    <source>
        <dbReference type="Proteomes" id="UP000030184"/>
    </source>
</evidence>
<evidence type="ECO:0000256" key="1">
    <source>
        <dbReference type="PIRNR" id="PIRNR012524"/>
    </source>
</evidence>
<dbReference type="Gene3D" id="1.10.10.10">
    <property type="entry name" value="Winged helix-like DNA-binding domain superfamily/Winged helix DNA-binding domain"/>
    <property type="match status" value="1"/>
</dbReference>
<dbReference type="InterPro" id="IPR040764">
    <property type="entry name" value="CvfB_WH"/>
</dbReference>
<evidence type="ECO:0000313" key="4">
    <source>
        <dbReference type="EMBL" id="GAL88654.1"/>
    </source>
</evidence>
<dbReference type="InterPro" id="IPR039566">
    <property type="entry name" value="CvfB_S1_st"/>
</dbReference>
<comment type="caution">
    <text evidence="4">The sequence shown here is derived from an EMBL/GenBank/DDBJ whole genome shotgun (WGS) entry which is preliminary data.</text>
</comment>
<sequence>MPTMELGQINTLEILRETDHGVYLIDDEDNEVLLPNRYVPSEFKIWDKIDVFIYLDNEERLVATTDIPYIKRNEFALLRCNQVTDFGAFLDWGLVKELFCPFKEQAFKMKPGGWYLVHCYLDEKTERLVASSKTNRFLDNKELTVEQFQEVDLIVSHPSDIGWNVIVNKKHIGLIYKDNIYRDISVGDKLKGIVKKIRPGNKLDITLEKIGYRNIEPNAQRILKELEDNSGFLNLTDKSNPELIKDTLQMSKKNFKKAIGSLYKQRQIEIKPDGIYLV</sequence>
<feature type="domain" description="Conserved virulence factor B-like winged helix" evidence="3">
    <location>
        <begin position="220"/>
        <end position="277"/>
    </location>
</feature>
<dbReference type="PANTHER" id="PTHR37296">
    <property type="entry name" value="CONSERVED VIRULENCE FACTOR B"/>
    <property type="match status" value="1"/>
</dbReference>
<dbReference type="PIRSF" id="PIRSF012524">
    <property type="entry name" value="YitL_S1"/>
    <property type="match status" value="1"/>
</dbReference>
<dbReference type="InterPro" id="IPR036388">
    <property type="entry name" value="WH-like_DNA-bd_sf"/>
</dbReference>
<accession>A0A098LQB8</accession>
<dbReference type="Gene3D" id="2.40.50.140">
    <property type="entry name" value="Nucleic acid-binding proteins"/>
    <property type="match status" value="1"/>
</dbReference>
<feature type="domain" description="Conserved virulence factor B first S1" evidence="2">
    <location>
        <begin position="6"/>
        <end position="65"/>
    </location>
</feature>
<keyword evidence="5" id="KW-1185">Reference proteome</keyword>
<dbReference type="InterPro" id="IPR012340">
    <property type="entry name" value="NA-bd_OB-fold"/>
</dbReference>